<evidence type="ECO:0000313" key="22">
    <source>
        <dbReference type="EMBL" id="AQS84064.1"/>
    </source>
</evidence>
<keyword evidence="23" id="KW-1185">Reference proteome</keyword>
<dbReference type="GO" id="GO:0008360">
    <property type="term" value="P:regulation of cell shape"/>
    <property type="evidence" value="ECO:0007669"/>
    <property type="project" value="UniProtKB-KW"/>
</dbReference>
<dbReference type="InterPro" id="IPR036318">
    <property type="entry name" value="FAD-bd_PCMH-like_sf"/>
</dbReference>
<dbReference type="GO" id="GO:0009252">
    <property type="term" value="P:peptidoglycan biosynthetic process"/>
    <property type="evidence" value="ECO:0007669"/>
    <property type="project" value="UniProtKB-UniRule"/>
</dbReference>
<evidence type="ECO:0000259" key="21">
    <source>
        <dbReference type="PROSITE" id="PS51387"/>
    </source>
</evidence>
<dbReference type="RefSeq" id="WP_077812101.1">
    <property type="nucleotide sequence ID" value="NZ_CP014692.1"/>
</dbReference>
<evidence type="ECO:0000256" key="12">
    <source>
        <dbReference type="ARBA" id="ARBA00022960"/>
    </source>
</evidence>
<comment type="cofactor">
    <cofactor evidence="1 19">
        <name>FAD</name>
        <dbReference type="ChEBI" id="CHEBI:57692"/>
    </cofactor>
</comment>
<dbReference type="InterPro" id="IPR011601">
    <property type="entry name" value="MurB_C"/>
</dbReference>
<dbReference type="Pfam" id="PF02873">
    <property type="entry name" value="MurB_C"/>
    <property type="match status" value="1"/>
</dbReference>
<dbReference type="KEGG" id="aace:A0U92_03995"/>
<dbReference type="GO" id="GO:0051301">
    <property type="term" value="P:cell division"/>
    <property type="evidence" value="ECO:0007669"/>
    <property type="project" value="UniProtKB-KW"/>
</dbReference>
<evidence type="ECO:0000256" key="14">
    <source>
        <dbReference type="ARBA" id="ARBA00023002"/>
    </source>
</evidence>
<dbReference type="GO" id="GO:0005829">
    <property type="term" value="C:cytosol"/>
    <property type="evidence" value="ECO:0007669"/>
    <property type="project" value="TreeGrafter"/>
</dbReference>
<evidence type="ECO:0000256" key="11">
    <source>
        <dbReference type="ARBA" id="ARBA00022857"/>
    </source>
</evidence>
<dbReference type="Gene3D" id="3.30.43.10">
    <property type="entry name" value="Uridine Diphospho-n-acetylenolpyruvylglucosamine Reductase, domain 2"/>
    <property type="match status" value="1"/>
</dbReference>
<accession>A0A1U9KE27</accession>
<dbReference type="PANTHER" id="PTHR21071:SF4">
    <property type="entry name" value="UDP-N-ACETYLENOLPYRUVOYLGLUCOSAMINE REDUCTASE"/>
    <property type="match status" value="1"/>
</dbReference>
<dbReference type="Pfam" id="PF01565">
    <property type="entry name" value="FAD_binding_4"/>
    <property type="match status" value="1"/>
</dbReference>
<dbReference type="NCBIfam" id="NF010480">
    <property type="entry name" value="PRK13905.1"/>
    <property type="match status" value="1"/>
</dbReference>
<dbReference type="NCBIfam" id="TIGR00179">
    <property type="entry name" value="murB"/>
    <property type="match status" value="1"/>
</dbReference>
<dbReference type="InterPro" id="IPR003170">
    <property type="entry name" value="MurB"/>
</dbReference>
<evidence type="ECO:0000313" key="23">
    <source>
        <dbReference type="Proteomes" id="UP000188937"/>
    </source>
</evidence>
<comment type="similarity">
    <text evidence="19">Belongs to the MurB family.</text>
</comment>
<keyword evidence="10 19" id="KW-0274">FAD</keyword>
<evidence type="ECO:0000256" key="6">
    <source>
        <dbReference type="ARBA" id="ARBA00015188"/>
    </source>
</evidence>
<dbReference type="SUPFAM" id="SSF56176">
    <property type="entry name" value="FAD-binding/transporter-associated domain-like"/>
    <property type="match status" value="1"/>
</dbReference>
<evidence type="ECO:0000256" key="15">
    <source>
        <dbReference type="ARBA" id="ARBA00023306"/>
    </source>
</evidence>
<evidence type="ECO:0000256" key="7">
    <source>
        <dbReference type="ARBA" id="ARBA00022490"/>
    </source>
</evidence>
<evidence type="ECO:0000256" key="5">
    <source>
        <dbReference type="ARBA" id="ARBA00012518"/>
    </source>
</evidence>
<dbReference type="UniPathway" id="UPA00219"/>
<gene>
    <name evidence="19" type="primary">murB</name>
    <name evidence="22" type="ORF">A0U92_03995</name>
</gene>
<dbReference type="InterPro" id="IPR016167">
    <property type="entry name" value="FAD-bd_PCMH_sub1"/>
</dbReference>
<comment type="pathway">
    <text evidence="4 19">Cell wall biogenesis; peptidoglycan biosynthesis.</text>
</comment>
<dbReference type="GO" id="GO:0071555">
    <property type="term" value="P:cell wall organization"/>
    <property type="evidence" value="ECO:0007669"/>
    <property type="project" value="UniProtKB-KW"/>
</dbReference>
<dbReference type="GO" id="GO:0071949">
    <property type="term" value="F:FAD binding"/>
    <property type="evidence" value="ECO:0007669"/>
    <property type="project" value="InterPro"/>
</dbReference>
<keyword evidence="9 19" id="KW-0285">Flavoprotein</keyword>
<keyword evidence="7 19" id="KW-0963">Cytoplasm</keyword>
<evidence type="ECO:0000256" key="8">
    <source>
        <dbReference type="ARBA" id="ARBA00022618"/>
    </source>
</evidence>
<dbReference type="InterPro" id="IPR016169">
    <property type="entry name" value="FAD-bd_PCMH_sub2"/>
</dbReference>
<dbReference type="InterPro" id="IPR036635">
    <property type="entry name" value="MurB_C_sf"/>
</dbReference>
<evidence type="ECO:0000256" key="20">
    <source>
        <dbReference type="SAM" id="MobiDB-lite"/>
    </source>
</evidence>
<dbReference type="PANTHER" id="PTHR21071">
    <property type="entry name" value="UDP-N-ACETYLENOLPYRUVOYLGLUCOSAMINE REDUCTASE"/>
    <property type="match status" value="1"/>
</dbReference>
<keyword evidence="16 19" id="KW-0961">Cell wall biogenesis/degradation</keyword>
<keyword evidence="8 19" id="KW-0132">Cell division</keyword>
<feature type="active site" evidence="19">
    <location>
        <position position="308"/>
    </location>
</feature>
<comment type="catalytic activity">
    <reaction evidence="18 19">
        <text>UDP-N-acetyl-alpha-D-muramate + NADP(+) = UDP-N-acetyl-3-O-(1-carboxyvinyl)-alpha-D-glucosamine + NADPH + H(+)</text>
        <dbReference type="Rhea" id="RHEA:12248"/>
        <dbReference type="ChEBI" id="CHEBI:15378"/>
        <dbReference type="ChEBI" id="CHEBI:57783"/>
        <dbReference type="ChEBI" id="CHEBI:58349"/>
        <dbReference type="ChEBI" id="CHEBI:68483"/>
        <dbReference type="ChEBI" id="CHEBI:70757"/>
        <dbReference type="EC" id="1.3.1.98"/>
    </reaction>
</comment>
<dbReference type="GO" id="GO:0008762">
    <property type="term" value="F:UDP-N-acetylmuramate dehydrogenase activity"/>
    <property type="evidence" value="ECO:0007669"/>
    <property type="project" value="UniProtKB-UniRule"/>
</dbReference>
<sequence>MTDNIPVSSHLTAGGTIAASLGDVRGRVSVNQPLGARSWFRVGGPAECLFQPADTDDLVAAMQRLSPEIPVTTLGACSNVIIRDGGIPGLVIRLGGAFAGIEVDGNGLIVGGAALDATVAETSAAKGLGGLEFLAGIPGSIGGAVRMNAGAYGSDMAAVLDWAEIVSRDGTLLHLEASALRFGYRRSALPDGAVVVRARLRGVPTEQGVVSGRIAEIRTAREGSQPVRARTGGSTFRNPSPDISDMKAWQLVDAAGCRGLTIGGAQISEKHCNFMLNTGNATAADLEVLGEEVRKRVLEKSGVNLQWEIKRIGLKAPETKGEAA</sequence>
<evidence type="ECO:0000256" key="19">
    <source>
        <dbReference type="HAMAP-Rule" id="MF_00037"/>
    </source>
</evidence>
<proteinExistence type="inferred from homology"/>
<dbReference type="AlphaFoldDB" id="A0A1U9KE27"/>
<organism evidence="22 23">
    <name type="scientific">Acetobacter aceti</name>
    <dbReference type="NCBI Taxonomy" id="435"/>
    <lineage>
        <taxon>Bacteria</taxon>
        <taxon>Pseudomonadati</taxon>
        <taxon>Pseudomonadota</taxon>
        <taxon>Alphaproteobacteria</taxon>
        <taxon>Acetobacterales</taxon>
        <taxon>Acetobacteraceae</taxon>
        <taxon>Acetobacter</taxon>
        <taxon>Acetobacter subgen. Acetobacter</taxon>
    </lineage>
</organism>
<evidence type="ECO:0000256" key="2">
    <source>
        <dbReference type="ARBA" id="ARBA00003921"/>
    </source>
</evidence>
<feature type="region of interest" description="Disordered" evidence="20">
    <location>
        <begin position="221"/>
        <end position="240"/>
    </location>
</feature>
<comment type="function">
    <text evidence="2 19">Cell wall formation.</text>
</comment>
<keyword evidence="11 19" id="KW-0521">NADP</keyword>
<dbReference type="Proteomes" id="UP000188937">
    <property type="component" value="Chromosome"/>
</dbReference>
<dbReference type="eggNOG" id="COG0812">
    <property type="taxonomic scope" value="Bacteria"/>
</dbReference>
<dbReference type="EMBL" id="CP014692">
    <property type="protein sequence ID" value="AQS84064.1"/>
    <property type="molecule type" value="Genomic_DNA"/>
</dbReference>
<evidence type="ECO:0000256" key="3">
    <source>
        <dbReference type="ARBA" id="ARBA00004496"/>
    </source>
</evidence>
<comment type="subcellular location">
    <subcellularLocation>
        <location evidence="3 19">Cytoplasm</location>
    </subcellularLocation>
</comment>
<evidence type="ECO:0000256" key="16">
    <source>
        <dbReference type="ARBA" id="ARBA00023316"/>
    </source>
</evidence>
<evidence type="ECO:0000256" key="10">
    <source>
        <dbReference type="ARBA" id="ARBA00022827"/>
    </source>
</evidence>
<evidence type="ECO:0000256" key="17">
    <source>
        <dbReference type="ARBA" id="ARBA00031026"/>
    </source>
</evidence>
<dbReference type="HAMAP" id="MF_00037">
    <property type="entry name" value="MurB"/>
    <property type="match status" value="1"/>
</dbReference>
<dbReference type="InterPro" id="IPR006094">
    <property type="entry name" value="Oxid_FAD_bind_N"/>
</dbReference>
<evidence type="ECO:0000256" key="9">
    <source>
        <dbReference type="ARBA" id="ARBA00022630"/>
    </source>
</evidence>
<evidence type="ECO:0000256" key="4">
    <source>
        <dbReference type="ARBA" id="ARBA00004752"/>
    </source>
</evidence>
<keyword evidence="15 19" id="KW-0131">Cell cycle</keyword>
<reference evidence="22 23" key="1">
    <citation type="submission" date="2016-03" db="EMBL/GenBank/DDBJ databases">
        <title>Acetic acid bacteria sequencing.</title>
        <authorList>
            <person name="Brandt J."/>
            <person name="Jakob F."/>
            <person name="Vogel R.F."/>
        </authorList>
    </citation>
    <scope>NUCLEOTIDE SEQUENCE [LARGE SCALE GENOMIC DNA]</scope>
    <source>
        <strain evidence="22 23">TMW2.1153</strain>
    </source>
</reference>
<feature type="active site" evidence="19">
    <location>
        <position position="185"/>
    </location>
</feature>
<dbReference type="EC" id="1.3.1.98" evidence="5 19"/>
<dbReference type="SUPFAM" id="SSF56194">
    <property type="entry name" value="Uridine diphospho-N-Acetylenolpyruvylglucosamine reductase, MurB, C-terminal domain"/>
    <property type="match status" value="1"/>
</dbReference>
<name>A0A1U9KE27_ACEAC</name>
<dbReference type="InterPro" id="IPR016166">
    <property type="entry name" value="FAD-bd_PCMH"/>
</dbReference>
<dbReference type="OrthoDB" id="9804753at2"/>
<keyword evidence="14 19" id="KW-0560">Oxidoreductase</keyword>
<protein>
    <recommendedName>
        <fullName evidence="6 19">UDP-N-acetylenolpyruvoylglucosamine reductase</fullName>
        <ecNumber evidence="5 19">1.3.1.98</ecNumber>
    </recommendedName>
    <alternativeName>
        <fullName evidence="17 19">UDP-N-acetylmuramate dehydrogenase</fullName>
    </alternativeName>
</protein>
<dbReference type="Gene3D" id="3.90.78.10">
    <property type="entry name" value="UDP-N-acetylenolpyruvoylglucosamine reductase, C-terminal domain"/>
    <property type="match status" value="1"/>
</dbReference>
<feature type="domain" description="FAD-binding PCMH-type" evidence="21">
    <location>
        <begin position="41"/>
        <end position="205"/>
    </location>
</feature>
<evidence type="ECO:0000256" key="18">
    <source>
        <dbReference type="ARBA" id="ARBA00048914"/>
    </source>
</evidence>
<feature type="active site" description="Proton donor" evidence="19">
    <location>
        <position position="234"/>
    </location>
</feature>
<evidence type="ECO:0000256" key="13">
    <source>
        <dbReference type="ARBA" id="ARBA00022984"/>
    </source>
</evidence>
<dbReference type="PROSITE" id="PS51387">
    <property type="entry name" value="FAD_PCMH"/>
    <property type="match status" value="1"/>
</dbReference>
<dbReference type="STRING" id="435.A0U92_03995"/>
<evidence type="ECO:0000256" key="1">
    <source>
        <dbReference type="ARBA" id="ARBA00001974"/>
    </source>
</evidence>
<dbReference type="Gene3D" id="3.30.465.10">
    <property type="match status" value="1"/>
</dbReference>
<keyword evidence="13 19" id="KW-0573">Peptidoglycan synthesis</keyword>
<keyword evidence="12 19" id="KW-0133">Cell shape</keyword>